<dbReference type="Pfam" id="PF00072">
    <property type="entry name" value="Response_reg"/>
    <property type="match status" value="1"/>
</dbReference>
<evidence type="ECO:0000256" key="1">
    <source>
        <dbReference type="ARBA" id="ARBA00023125"/>
    </source>
</evidence>
<dbReference type="Proteomes" id="UP000633943">
    <property type="component" value="Unassembled WGS sequence"/>
</dbReference>
<dbReference type="InterPro" id="IPR039420">
    <property type="entry name" value="WalR-like"/>
</dbReference>
<proteinExistence type="predicted"/>
<dbReference type="PANTHER" id="PTHR43214:SF42">
    <property type="entry name" value="TRANSCRIPTIONAL REGULATORY PROTEIN DESR"/>
    <property type="match status" value="1"/>
</dbReference>
<evidence type="ECO:0000313" key="4">
    <source>
        <dbReference type="EMBL" id="NMG15026.1"/>
    </source>
</evidence>
<sequence length="171" mass="17887">MHRRSTPRSFCPAESGHLLLWAAYGVRGTLRSSAAFAACVEHATVSSVFAPPIEVLLVDDQRAILSGVTALIESEAPHMRVAGHARCGRQALELARSARPHVIVLDVDLGGEDGLDLIPLLLGCCSAAIVVFTCLAEPCVRLRALRLGAAGFVAKTAPGEELIAAIRGATG</sequence>
<dbReference type="EMBL" id="WTVP01000010">
    <property type="protein sequence ID" value="NMG15026.1"/>
    <property type="molecule type" value="Genomic_DNA"/>
</dbReference>
<dbReference type="InterPro" id="IPR011006">
    <property type="entry name" value="CheY-like_superfamily"/>
</dbReference>
<keyword evidence="1" id="KW-0238">DNA-binding</keyword>
<dbReference type="CDD" id="cd17535">
    <property type="entry name" value="REC_NarL-like"/>
    <property type="match status" value="1"/>
</dbReference>
<evidence type="ECO:0000313" key="5">
    <source>
        <dbReference type="Proteomes" id="UP000633943"/>
    </source>
</evidence>
<name>A0ABX1NTA8_9RHOO</name>
<keyword evidence="2" id="KW-0597">Phosphoprotein</keyword>
<reference evidence="4 5" key="1">
    <citation type="submission" date="2019-12" db="EMBL/GenBank/DDBJ databases">
        <title>Comparative genomics gives insights into the taxonomy of the Azoarcus-Aromatoleum group and reveals separate origins of nif in the plant-associated Azoarcus and non-plant-associated Aromatoleum sub-groups.</title>
        <authorList>
            <person name="Lafos M."/>
            <person name="Maluk M."/>
            <person name="Batista M."/>
            <person name="Junghare M."/>
            <person name="Carmona M."/>
            <person name="Faoro H."/>
            <person name="Cruz L.M."/>
            <person name="Battistoni F."/>
            <person name="De Souza E."/>
            <person name="Pedrosa F."/>
            <person name="Chen W.-M."/>
            <person name="Poole P.S."/>
            <person name="Dixon R.A."/>
            <person name="James E.K."/>
        </authorList>
    </citation>
    <scope>NUCLEOTIDE SEQUENCE [LARGE SCALE GENOMIC DNA]</scope>
    <source>
        <strain evidence="4 5">PbN1</strain>
    </source>
</reference>
<protein>
    <submittedName>
        <fullName evidence="4">Response regulator</fullName>
    </submittedName>
</protein>
<evidence type="ECO:0000256" key="2">
    <source>
        <dbReference type="PROSITE-ProRule" id="PRU00169"/>
    </source>
</evidence>
<accession>A0ABX1NTA8</accession>
<keyword evidence="5" id="KW-1185">Reference proteome</keyword>
<dbReference type="SUPFAM" id="SSF52172">
    <property type="entry name" value="CheY-like"/>
    <property type="match status" value="1"/>
</dbReference>
<dbReference type="PROSITE" id="PS50110">
    <property type="entry name" value="RESPONSE_REGULATORY"/>
    <property type="match status" value="1"/>
</dbReference>
<gene>
    <name evidence="4" type="ORF">GPA24_05600</name>
</gene>
<organism evidence="4 5">
    <name type="scientific">Aromatoleum bremense</name>
    <dbReference type="NCBI Taxonomy" id="76115"/>
    <lineage>
        <taxon>Bacteria</taxon>
        <taxon>Pseudomonadati</taxon>
        <taxon>Pseudomonadota</taxon>
        <taxon>Betaproteobacteria</taxon>
        <taxon>Rhodocyclales</taxon>
        <taxon>Rhodocyclaceae</taxon>
        <taxon>Aromatoleum</taxon>
    </lineage>
</organism>
<dbReference type="SMART" id="SM00448">
    <property type="entry name" value="REC"/>
    <property type="match status" value="1"/>
</dbReference>
<dbReference type="PANTHER" id="PTHR43214">
    <property type="entry name" value="TWO-COMPONENT RESPONSE REGULATOR"/>
    <property type="match status" value="1"/>
</dbReference>
<dbReference type="InterPro" id="IPR001789">
    <property type="entry name" value="Sig_transdc_resp-reg_receiver"/>
</dbReference>
<feature type="modified residue" description="4-aspartylphosphate" evidence="2">
    <location>
        <position position="106"/>
    </location>
</feature>
<evidence type="ECO:0000259" key="3">
    <source>
        <dbReference type="PROSITE" id="PS50110"/>
    </source>
</evidence>
<dbReference type="Gene3D" id="3.40.50.2300">
    <property type="match status" value="1"/>
</dbReference>
<dbReference type="InterPro" id="IPR058245">
    <property type="entry name" value="NreC/VraR/RcsB-like_REC"/>
</dbReference>
<feature type="domain" description="Response regulatory" evidence="3">
    <location>
        <begin position="54"/>
        <end position="170"/>
    </location>
</feature>
<comment type="caution">
    <text evidence="4">The sequence shown here is derived from an EMBL/GenBank/DDBJ whole genome shotgun (WGS) entry which is preliminary data.</text>
</comment>